<protein>
    <submittedName>
        <fullName evidence="1">Uncharacterized protein</fullName>
    </submittedName>
</protein>
<dbReference type="AlphaFoldDB" id="A0A0B2QX47"/>
<evidence type="ECO:0000313" key="1">
    <source>
        <dbReference type="EMBL" id="KHN24202.1"/>
    </source>
</evidence>
<dbReference type="Proteomes" id="UP000053555">
    <property type="component" value="Unassembled WGS sequence"/>
</dbReference>
<sequence length="58" mass="6852">MNPNHYNYQYYYNHLQNQPLVTSENSQNTLSYVMYPPVLELQILGGFVGQHVRCNCEQ</sequence>
<gene>
    <name evidence="1" type="ORF">glysoja_045424</name>
</gene>
<organism evidence="1">
    <name type="scientific">Glycine soja</name>
    <name type="common">Wild soybean</name>
    <dbReference type="NCBI Taxonomy" id="3848"/>
    <lineage>
        <taxon>Eukaryota</taxon>
        <taxon>Viridiplantae</taxon>
        <taxon>Streptophyta</taxon>
        <taxon>Embryophyta</taxon>
        <taxon>Tracheophyta</taxon>
        <taxon>Spermatophyta</taxon>
        <taxon>Magnoliopsida</taxon>
        <taxon>eudicotyledons</taxon>
        <taxon>Gunneridae</taxon>
        <taxon>Pentapetalae</taxon>
        <taxon>rosids</taxon>
        <taxon>fabids</taxon>
        <taxon>Fabales</taxon>
        <taxon>Fabaceae</taxon>
        <taxon>Papilionoideae</taxon>
        <taxon>50 kb inversion clade</taxon>
        <taxon>NPAAA clade</taxon>
        <taxon>indigoferoid/millettioid clade</taxon>
        <taxon>Phaseoleae</taxon>
        <taxon>Glycine</taxon>
        <taxon>Glycine subgen. Soja</taxon>
    </lineage>
</organism>
<name>A0A0B2QX47_GLYSO</name>
<accession>A0A0B2QX47</accession>
<proteinExistence type="predicted"/>
<dbReference type="EMBL" id="KN655637">
    <property type="protein sequence ID" value="KHN24202.1"/>
    <property type="molecule type" value="Genomic_DNA"/>
</dbReference>
<reference evidence="1" key="1">
    <citation type="submission" date="2014-07" db="EMBL/GenBank/DDBJ databases">
        <title>Identification of a novel salt tolerance gene in wild soybean by whole-genome sequencing.</title>
        <authorList>
            <person name="Lam H.-M."/>
            <person name="Qi X."/>
            <person name="Li M.-W."/>
            <person name="Liu X."/>
            <person name="Xie M."/>
            <person name="Ni M."/>
            <person name="Xu X."/>
        </authorList>
    </citation>
    <scope>NUCLEOTIDE SEQUENCE [LARGE SCALE GENOMIC DNA]</scope>
    <source>
        <tissue evidence="1">Root</tissue>
    </source>
</reference>